<dbReference type="InterPro" id="IPR006195">
    <property type="entry name" value="aa-tRNA-synth_II"/>
</dbReference>
<reference evidence="17" key="2">
    <citation type="journal article" date="2016" name="Int. J. Syst. Evol. Microbiol.">
        <title>Complete genome sequence and cell structure of Limnochorda pilosa, a Gram-negative spore-former within the phylum Firmicutes.</title>
        <authorList>
            <person name="Watanabe M."/>
            <person name="Kojima H."/>
            <person name="Fukui M."/>
        </authorList>
    </citation>
    <scope>NUCLEOTIDE SEQUENCE [LARGE SCALE GENOMIC DNA]</scope>
    <source>
        <strain evidence="17">HC45</strain>
    </source>
</reference>
<dbReference type="SMART" id="SM00863">
    <property type="entry name" value="tRNA_SAD"/>
    <property type="match status" value="1"/>
</dbReference>
<dbReference type="NCBIfam" id="TIGR00418">
    <property type="entry name" value="thrS"/>
    <property type="match status" value="1"/>
</dbReference>
<dbReference type="PROSITE" id="PS50862">
    <property type="entry name" value="AA_TRNA_LIGASE_II"/>
    <property type="match status" value="1"/>
</dbReference>
<evidence type="ECO:0000256" key="2">
    <source>
        <dbReference type="ARBA" id="ARBA00022490"/>
    </source>
</evidence>
<feature type="binding site" evidence="13">
    <location>
        <position position="508"/>
    </location>
    <ligand>
        <name>Zn(2+)</name>
        <dbReference type="ChEBI" id="CHEBI:29105"/>
        <note>catalytic</note>
    </ligand>
</feature>
<evidence type="ECO:0000256" key="12">
    <source>
        <dbReference type="ARBA" id="ARBA00049515"/>
    </source>
</evidence>
<keyword evidence="4 13" id="KW-0436">Ligase</keyword>
<dbReference type="InterPro" id="IPR036621">
    <property type="entry name" value="Anticodon-bd_dom_sf"/>
</dbReference>
<dbReference type="Gene3D" id="3.10.20.30">
    <property type="match status" value="1"/>
</dbReference>
<feature type="binding site" evidence="13">
    <location>
        <position position="332"/>
    </location>
    <ligand>
        <name>Zn(2+)</name>
        <dbReference type="ChEBI" id="CHEBI:29105"/>
        <note>catalytic</note>
    </ligand>
</feature>
<keyword evidence="8 13" id="KW-0067">ATP-binding</keyword>
<dbReference type="InterPro" id="IPR004154">
    <property type="entry name" value="Anticodon-bd"/>
</dbReference>
<dbReference type="Gene3D" id="3.40.50.800">
    <property type="entry name" value="Anticodon-binding domain"/>
    <property type="match status" value="1"/>
</dbReference>
<dbReference type="GO" id="GO:0006435">
    <property type="term" value="P:threonyl-tRNA aminoacylation"/>
    <property type="evidence" value="ECO:0007669"/>
    <property type="project" value="UniProtKB-UniRule"/>
</dbReference>
<keyword evidence="2 13" id="KW-0963">Cytoplasm</keyword>
<organism evidence="16 17">
    <name type="scientific">Limnochorda pilosa</name>
    <dbReference type="NCBI Taxonomy" id="1555112"/>
    <lineage>
        <taxon>Bacteria</taxon>
        <taxon>Bacillati</taxon>
        <taxon>Bacillota</taxon>
        <taxon>Limnochordia</taxon>
        <taxon>Limnochordales</taxon>
        <taxon>Limnochordaceae</taxon>
        <taxon>Limnochorda</taxon>
    </lineage>
</organism>
<comment type="cofactor">
    <cofactor evidence="13">
        <name>Zn(2+)</name>
        <dbReference type="ChEBI" id="CHEBI:29105"/>
    </cofactor>
    <text evidence="13">Binds 1 zinc ion per subunit.</text>
</comment>
<evidence type="ECO:0000313" key="17">
    <source>
        <dbReference type="Proteomes" id="UP000065807"/>
    </source>
</evidence>
<comment type="subunit">
    <text evidence="13">Homodimer.</text>
</comment>
<keyword evidence="11 13" id="KW-0030">Aminoacyl-tRNA synthetase</keyword>
<comment type="similarity">
    <text evidence="1 13">Belongs to the class-II aminoacyl-tRNA synthetase family.</text>
</comment>
<dbReference type="GO" id="GO:0000049">
    <property type="term" value="F:tRNA binding"/>
    <property type="evidence" value="ECO:0007669"/>
    <property type="project" value="UniProtKB-KW"/>
</dbReference>
<dbReference type="FunFam" id="3.30.54.20:FF:000002">
    <property type="entry name" value="Threonine--tRNA ligase"/>
    <property type="match status" value="1"/>
</dbReference>
<dbReference type="FunFam" id="3.30.980.10:FF:000005">
    <property type="entry name" value="Threonyl-tRNA synthetase, mitochondrial"/>
    <property type="match status" value="1"/>
</dbReference>
<evidence type="ECO:0000256" key="5">
    <source>
        <dbReference type="ARBA" id="ARBA00022723"/>
    </source>
</evidence>
<dbReference type="CDD" id="cd01667">
    <property type="entry name" value="TGS_ThrRS"/>
    <property type="match status" value="1"/>
</dbReference>
<evidence type="ECO:0000256" key="3">
    <source>
        <dbReference type="ARBA" id="ARBA00022555"/>
    </source>
</evidence>
<dbReference type="Pfam" id="PF00587">
    <property type="entry name" value="tRNA-synt_2b"/>
    <property type="match status" value="1"/>
</dbReference>
<dbReference type="GO" id="GO:0140096">
    <property type="term" value="F:catalytic activity, acting on a protein"/>
    <property type="evidence" value="ECO:0007669"/>
    <property type="project" value="UniProtKB-ARBA"/>
</dbReference>
<accession>A0A0K2SMV7</accession>
<sequence length="633" mass="72497">MELSITLADGSVRRYPAGVTPRQVAEELGEQAGQVICARFEGELVDLDRPLEASGRLELVDPDSDDGLEVLRHSTAHLMAQALKRLHPDAQLAIGPPVENGFYYDVDLDRSLTPEDLAHIEEEMRRVVAEDLPIEREVLPAGEARRLFQERGEGYKLEILDEIQDPTVSVYRQGEFVDLCRGPHVPSTGRHRAFKLLNVAGAYWRGDASNKQLQRLYGTAFPRQEQLEAYLKLLEEAERRDHRRLGRELDLFSLHEEGPGFPFLHPKGMVIRNELETFWREEHVRRGYQEIRTPIILSQELWLRSGHWDHYRENMYFTQIDERPFAVKPMNCPGHILLYREGVKSYRDLPLRYCELGLVHRHELSGVLHGLLRVRAFTQDDAHLFVRPDQIQQEVEGVLDLMDRIYSVFGFSYQVELSTRPENSIGTDAMWEQATRALAGALEAQGRPYKVNEGDGAFYGPKIDFHLRDSIGRTWQCGTVQVDFAMPERFELEYVGSDGSRHRPVMVHRAIYGSLERFMGILIEHFAGAFPLWLAPVQAVVLPVAGAHAAYARQVRDQLREAGLRAELDDREEKLGYRIRQAEVRKVPYMLVTGGREAESGQVAVRRRGEHEQHSEPVESLIARLREEAAARR</sequence>
<evidence type="ECO:0000256" key="6">
    <source>
        <dbReference type="ARBA" id="ARBA00022741"/>
    </source>
</evidence>
<dbReference type="SUPFAM" id="SSF52954">
    <property type="entry name" value="Class II aaRS ABD-related"/>
    <property type="match status" value="1"/>
</dbReference>
<gene>
    <name evidence="13" type="primary">thrS</name>
    <name evidence="16" type="ORF">LIP_2506</name>
</gene>
<keyword evidence="10 13" id="KW-0648">Protein biosynthesis</keyword>
<dbReference type="InterPro" id="IPR002314">
    <property type="entry name" value="aa-tRNA-synt_IIb"/>
</dbReference>
<dbReference type="EMBL" id="AP014924">
    <property type="protein sequence ID" value="BAS28342.1"/>
    <property type="molecule type" value="Genomic_DNA"/>
</dbReference>
<dbReference type="Gene3D" id="3.30.54.20">
    <property type="match status" value="1"/>
</dbReference>
<dbReference type="GO" id="GO:0016740">
    <property type="term" value="F:transferase activity"/>
    <property type="evidence" value="ECO:0007669"/>
    <property type="project" value="UniProtKB-ARBA"/>
</dbReference>
<dbReference type="PRINTS" id="PR01047">
    <property type="entry name" value="TRNASYNTHTHR"/>
</dbReference>
<comment type="subcellular location">
    <subcellularLocation>
        <location evidence="13">Cytoplasm</location>
    </subcellularLocation>
</comment>
<dbReference type="GO" id="GO:0046872">
    <property type="term" value="F:metal ion binding"/>
    <property type="evidence" value="ECO:0007669"/>
    <property type="project" value="UniProtKB-KW"/>
</dbReference>
<keyword evidence="7 13" id="KW-0862">Zinc</keyword>
<dbReference type="InterPro" id="IPR012947">
    <property type="entry name" value="tRNA_SAD"/>
</dbReference>
<feature type="binding site" evidence="13">
    <location>
        <position position="383"/>
    </location>
    <ligand>
        <name>Zn(2+)</name>
        <dbReference type="ChEBI" id="CHEBI:29105"/>
        <note>catalytic</note>
    </ligand>
</feature>
<dbReference type="InterPro" id="IPR012676">
    <property type="entry name" value="TGS-like"/>
</dbReference>
<protein>
    <recommendedName>
        <fullName evidence="13">Threonine--tRNA ligase</fullName>
        <ecNumber evidence="13">6.1.1.3</ecNumber>
    </recommendedName>
    <alternativeName>
        <fullName evidence="13">Threonyl-tRNA synthetase</fullName>
        <shortName evidence="13">ThrRS</shortName>
    </alternativeName>
</protein>
<dbReference type="InterPro" id="IPR004095">
    <property type="entry name" value="TGS"/>
</dbReference>
<dbReference type="HAMAP" id="MF_00184">
    <property type="entry name" value="Thr_tRNA_synth"/>
    <property type="match status" value="1"/>
</dbReference>
<evidence type="ECO:0000259" key="15">
    <source>
        <dbReference type="PROSITE" id="PS51880"/>
    </source>
</evidence>
<dbReference type="SUPFAM" id="SSF55681">
    <property type="entry name" value="Class II aaRS and biotin synthetases"/>
    <property type="match status" value="1"/>
</dbReference>
<dbReference type="InterPro" id="IPR012675">
    <property type="entry name" value="Beta-grasp_dom_sf"/>
</dbReference>
<evidence type="ECO:0000256" key="8">
    <source>
        <dbReference type="ARBA" id="ARBA00022840"/>
    </source>
</evidence>
<keyword evidence="17" id="KW-1185">Reference proteome</keyword>
<dbReference type="Pfam" id="PF07973">
    <property type="entry name" value="tRNA_SAD"/>
    <property type="match status" value="1"/>
</dbReference>
<feature type="domain" description="Aminoacyl-transfer RNA synthetases class-II family profile" evidence="14">
    <location>
        <begin position="264"/>
        <end position="531"/>
    </location>
</feature>
<evidence type="ECO:0000313" key="16">
    <source>
        <dbReference type="EMBL" id="BAS28342.1"/>
    </source>
</evidence>
<evidence type="ECO:0000256" key="9">
    <source>
        <dbReference type="ARBA" id="ARBA00022884"/>
    </source>
</evidence>
<dbReference type="PANTHER" id="PTHR11451">
    <property type="entry name" value="THREONINE-TRNA LIGASE"/>
    <property type="match status" value="1"/>
</dbReference>
<proteinExistence type="inferred from homology"/>
<dbReference type="PANTHER" id="PTHR11451:SF44">
    <property type="entry name" value="THREONINE--TRNA LIGASE, CHLOROPLASTIC_MITOCHONDRIAL 2"/>
    <property type="match status" value="1"/>
</dbReference>
<dbReference type="PATRIC" id="fig|1555112.3.peg.2550"/>
<dbReference type="GO" id="GO:0004829">
    <property type="term" value="F:threonine-tRNA ligase activity"/>
    <property type="evidence" value="ECO:0007669"/>
    <property type="project" value="UniProtKB-UniRule"/>
</dbReference>
<dbReference type="AlphaFoldDB" id="A0A0K2SMV7"/>
<dbReference type="CDD" id="cd00771">
    <property type="entry name" value="ThrRS_core"/>
    <property type="match status" value="1"/>
</dbReference>
<evidence type="ECO:0000256" key="4">
    <source>
        <dbReference type="ARBA" id="ARBA00022598"/>
    </source>
</evidence>
<evidence type="ECO:0000256" key="11">
    <source>
        <dbReference type="ARBA" id="ARBA00023146"/>
    </source>
</evidence>
<dbReference type="STRING" id="1555112.LIP_2506"/>
<dbReference type="KEGG" id="lpil:LIP_2506"/>
<comment type="caution">
    <text evidence="13">Lacks conserved residue(s) required for the propagation of feature annotation.</text>
</comment>
<dbReference type="Pfam" id="PF02824">
    <property type="entry name" value="TGS"/>
    <property type="match status" value="1"/>
</dbReference>
<evidence type="ECO:0000259" key="14">
    <source>
        <dbReference type="PROSITE" id="PS50862"/>
    </source>
</evidence>
<dbReference type="OrthoDB" id="9802304at2"/>
<reference evidence="17" key="1">
    <citation type="submission" date="2015-07" db="EMBL/GenBank/DDBJ databases">
        <title>Complete genome sequence and phylogenetic analysis of Limnochorda pilosa.</title>
        <authorList>
            <person name="Watanabe M."/>
            <person name="Kojima H."/>
            <person name="Fukui M."/>
        </authorList>
    </citation>
    <scope>NUCLEOTIDE SEQUENCE [LARGE SCALE GENOMIC DNA]</scope>
    <source>
        <strain evidence="17">HC45</strain>
    </source>
</reference>
<dbReference type="FunFam" id="3.30.930.10:FF:000002">
    <property type="entry name" value="Threonine--tRNA ligase"/>
    <property type="match status" value="1"/>
</dbReference>
<dbReference type="Gene3D" id="3.30.930.10">
    <property type="entry name" value="Bira Bifunctional Protein, Domain 2"/>
    <property type="match status" value="1"/>
</dbReference>
<keyword evidence="5 13" id="KW-0479">Metal-binding</keyword>
<dbReference type="FunFam" id="3.40.50.800:FF:000001">
    <property type="entry name" value="Threonine--tRNA ligase"/>
    <property type="match status" value="1"/>
</dbReference>
<dbReference type="InterPro" id="IPR045864">
    <property type="entry name" value="aa-tRNA-synth_II/BPL/LPL"/>
</dbReference>
<keyword evidence="3 13" id="KW-0820">tRNA-binding</keyword>
<evidence type="ECO:0000256" key="10">
    <source>
        <dbReference type="ARBA" id="ARBA00022917"/>
    </source>
</evidence>
<dbReference type="CDD" id="cd00860">
    <property type="entry name" value="ThrRS_anticodon"/>
    <property type="match status" value="1"/>
</dbReference>
<dbReference type="Proteomes" id="UP000065807">
    <property type="component" value="Chromosome"/>
</dbReference>
<dbReference type="Gene3D" id="3.30.980.10">
    <property type="entry name" value="Threonyl-trna Synthetase, Chain A, domain 2"/>
    <property type="match status" value="1"/>
</dbReference>
<dbReference type="GO" id="GO:0005737">
    <property type="term" value="C:cytoplasm"/>
    <property type="evidence" value="ECO:0007669"/>
    <property type="project" value="UniProtKB-SubCell"/>
</dbReference>
<dbReference type="PROSITE" id="PS51880">
    <property type="entry name" value="TGS"/>
    <property type="match status" value="1"/>
</dbReference>
<evidence type="ECO:0000256" key="1">
    <source>
        <dbReference type="ARBA" id="ARBA00008226"/>
    </source>
</evidence>
<dbReference type="Pfam" id="PF03129">
    <property type="entry name" value="HGTP_anticodon"/>
    <property type="match status" value="1"/>
</dbReference>
<dbReference type="SUPFAM" id="SSF55186">
    <property type="entry name" value="ThrRS/AlaRS common domain"/>
    <property type="match status" value="1"/>
</dbReference>
<comment type="catalytic activity">
    <reaction evidence="12 13">
        <text>tRNA(Thr) + L-threonine + ATP = L-threonyl-tRNA(Thr) + AMP + diphosphate + H(+)</text>
        <dbReference type="Rhea" id="RHEA:24624"/>
        <dbReference type="Rhea" id="RHEA-COMP:9670"/>
        <dbReference type="Rhea" id="RHEA-COMP:9704"/>
        <dbReference type="ChEBI" id="CHEBI:15378"/>
        <dbReference type="ChEBI" id="CHEBI:30616"/>
        <dbReference type="ChEBI" id="CHEBI:33019"/>
        <dbReference type="ChEBI" id="CHEBI:57926"/>
        <dbReference type="ChEBI" id="CHEBI:78442"/>
        <dbReference type="ChEBI" id="CHEBI:78534"/>
        <dbReference type="ChEBI" id="CHEBI:456215"/>
        <dbReference type="EC" id="6.1.1.3"/>
    </reaction>
</comment>
<name>A0A0K2SMV7_LIMPI</name>
<dbReference type="InterPro" id="IPR018163">
    <property type="entry name" value="Thr/Ala-tRNA-synth_IIc_edit"/>
</dbReference>
<feature type="domain" description="TGS" evidence="15">
    <location>
        <begin position="1"/>
        <end position="61"/>
    </location>
</feature>
<keyword evidence="6 13" id="KW-0547">Nucleotide-binding</keyword>
<dbReference type="InterPro" id="IPR002320">
    <property type="entry name" value="Thr-tRNA-ligase_IIa"/>
</dbReference>
<dbReference type="GO" id="GO:0005524">
    <property type="term" value="F:ATP binding"/>
    <property type="evidence" value="ECO:0007669"/>
    <property type="project" value="UniProtKB-UniRule"/>
</dbReference>
<dbReference type="EC" id="6.1.1.3" evidence="13"/>
<keyword evidence="9 13" id="KW-0694">RNA-binding</keyword>
<dbReference type="SUPFAM" id="SSF81271">
    <property type="entry name" value="TGS-like"/>
    <property type="match status" value="1"/>
</dbReference>
<evidence type="ECO:0000256" key="13">
    <source>
        <dbReference type="HAMAP-Rule" id="MF_00184"/>
    </source>
</evidence>
<dbReference type="InterPro" id="IPR047246">
    <property type="entry name" value="ThrRS_anticodon"/>
</dbReference>
<evidence type="ECO:0000256" key="7">
    <source>
        <dbReference type="ARBA" id="ARBA00022833"/>
    </source>
</evidence>
<dbReference type="InterPro" id="IPR033728">
    <property type="entry name" value="ThrRS_core"/>
</dbReference>